<evidence type="ECO:0000313" key="1">
    <source>
        <dbReference type="EMBL" id="ASD26300.1"/>
    </source>
</evidence>
<evidence type="ECO:0000313" key="2">
    <source>
        <dbReference type="Proteomes" id="UP000197024"/>
    </source>
</evidence>
<accession>A0A1Z3LVT5</accession>
<protein>
    <submittedName>
        <fullName evidence="1">Uncharacterized protein</fullName>
    </submittedName>
</protein>
<dbReference type="RefSeq" id="WP_088410326.1">
    <property type="nucleotide sequence ID" value="NZ_CP021995.1"/>
</dbReference>
<dbReference type="EMBL" id="CP021995">
    <property type="protein sequence ID" value="ASD26300.1"/>
    <property type="molecule type" value="Genomic_DNA"/>
</dbReference>
<dbReference type="Proteomes" id="UP000197024">
    <property type="component" value="Chromosome"/>
</dbReference>
<proteinExistence type="predicted"/>
<reference evidence="1 2" key="2">
    <citation type="submission" date="2017-06" db="EMBL/GenBank/DDBJ databases">
        <authorList>
            <person name="Kim H.J."/>
            <person name="Triplett B.A."/>
        </authorList>
    </citation>
    <scope>NUCLEOTIDE SEQUENCE [LARGE SCALE GENOMIC DNA]</scope>
    <source>
        <strain evidence="1 2">BZC3</strain>
    </source>
</reference>
<reference evidence="1 2" key="1">
    <citation type="submission" date="2017-06" db="EMBL/GenBank/DDBJ databases">
        <title>Biodegradation of gentamicin by bacterial consortia AMQD4 in synthetic medium and raw gentamicin sewage.</title>
        <authorList>
            <person name="Chang H."/>
            <person name="Feng Y."/>
            <person name="Li Z."/>
            <person name="Xue J."/>
            <person name="Cheng D."/>
        </authorList>
    </citation>
    <scope>NUCLEOTIDE SEQUENCE [LARGE SCALE GENOMIC DNA]</scope>
    <source>
        <strain evidence="1 2">BZC3</strain>
    </source>
</reference>
<organism evidence="1 2">
    <name type="scientific">Brevundimonas diminuta</name>
    <name type="common">Pseudomonas diminuta</name>
    <dbReference type="NCBI Taxonomy" id="293"/>
    <lineage>
        <taxon>Bacteria</taxon>
        <taxon>Pseudomonadati</taxon>
        <taxon>Pseudomonadota</taxon>
        <taxon>Alphaproteobacteria</taxon>
        <taxon>Caulobacterales</taxon>
        <taxon>Caulobacteraceae</taxon>
        <taxon>Brevundimonas</taxon>
    </lineage>
</organism>
<dbReference type="Pfam" id="PF20131">
    <property type="entry name" value="MC3"/>
    <property type="match status" value="1"/>
</dbReference>
<name>A0A1Z3LVT5_BREDI</name>
<dbReference type="AlphaFoldDB" id="A0A1Z3LVT5"/>
<dbReference type="InterPro" id="IPR045390">
    <property type="entry name" value="ABC-3C_MC3"/>
</dbReference>
<gene>
    <name evidence="1" type="ORF">CD943_04970</name>
</gene>
<sequence>MKIDHEELLARNPALMASAFWHVAQRHAGKDHGAPPILPVFVVSAALLLHRATVDKIHGMNFDSGFLKAVVERPDLLAGLQRRVEAHADTALKALQVGVASGLLIREGGEGFPRFRAMSGADLPQAIRDLEPPVSHVLGAAKRLGTWFAMDGFEAAQRQLNIEF</sequence>